<feature type="domain" description="Alpha-2-macroglobulin" evidence="3">
    <location>
        <begin position="1384"/>
        <end position="1474"/>
    </location>
</feature>
<dbReference type="SUPFAM" id="SSF49464">
    <property type="entry name" value="Carboxypeptidase regulatory domain-like"/>
    <property type="match status" value="1"/>
</dbReference>
<evidence type="ECO:0000313" key="5">
    <source>
        <dbReference type="Proteomes" id="UP001165430"/>
    </source>
</evidence>
<dbReference type="RefSeq" id="WP_241409658.1">
    <property type="nucleotide sequence ID" value="NZ_JAKZGO010000001.1"/>
</dbReference>
<comment type="similarity">
    <text evidence="1">Belongs to the protease inhibitor I39 (alpha-2-macroglobulin) family. Bacterial alpha-2-macroglobulin subfamily.</text>
</comment>
<dbReference type="SMART" id="SM01359">
    <property type="entry name" value="A2M_N_2"/>
    <property type="match status" value="1"/>
</dbReference>
<gene>
    <name evidence="4" type="ORF">MM213_02050</name>
</gene>
<dbReference type="Gene3D" id="1.50.10.20">
    <property type="match status" value="1"/>
</dbReference>
<dbReference type="InterPro" id="IPR051802">
    <property type="entry name" value="YfhM-like"/>
</dbReference>
<proteinExistence type="inferred from homology"/>
<comment type="caution">
    <text evidence="4">The sequence shown here is derived from an EMBL/GenBank/DDBJ whole genome shotgun (WGS) entry which is preliminary data.</text>
</comment>
<dbReference type="InterPro" id="IPR001599">
    <property type="entry name" value="Macroglobln_a2"/>
</dbReference>
<reference evidence="4" key="1">
    <citation type="submission" date="2022-03" db="EMBL/GenBank/DDBJ databases">
        <title>De novo assembled genomes of Belliella spp. (Cyclobacteriaceae) strains.</title>
        <authorList>
            <person name="Szabo A."/>
            <person name="Korponai K."/>
            <person name="Felfoldi T."/>
        </authorList>
    </citation>
    <scope>NUCLEOTIDE SEQUENCE</scope>
    <source>
        <strain evidence="4">DSM 111903</strain>
    </source>
</reference>
<dbReference type="PANTHER" id="PTHR40094">
    <property type="entry name" value="ALPHA-2-MACROGLOBULIN HOMOLOG"/>
    <property type="match status" value="1"/>
</dbReference>
<evidence type="ECO:0000259" key="2">
    <source>
        <dbReference type="SMART" id="SM01359"/>
    </source>
</evidence>
<name>A0ABS9V756_9BACT</name>
<keyword evidence="5" id="KW-1185">Reference proteome</keyword>
<dbReference type="EMBL" id="JAKZGO010000001">
    <property type="protein sequence ID" value="MCH7412251.1"/>
    <property type="molecule type" value="Genomic_DNA"/>
</dbReference>
<dbReference type="InterPro" id="IPR008969">
    <property type="entry name" value="CarboxyPept-like_regulatory"/>
</dbReference>
<evidence type="ECO:0000256" key="1">
    <source>
        <dbReference type="ARBA" id="ARBA00010556"/>
    </source>
</evidence>
<dbReference type="Pfam" id="PF00207">
    <property type="entry name" value="A2M"/>
    <property type="match status" value="1"/>
</dbReference>
<dbReference type="Pfam" id="PF07703">
    <property type="entry name" value="A2M_BRD"/>
    <property type="match status" value="1"/>
</dbReference>
<dbReference type="Pfam" id="PF17973">
    <property type="entry name" value="bMG10"/>
    <property type="match status" value="1"/>
</dbReference>
<dbReference type="InterPro" id="IPR011625">
    <property type="entry name" value="A2M_N_BRD"/>
</dbReference>
<sequence length="2162" mass="248991">MRNIYWLILFISLILYSHNVNASIYFDFEKKWKQVEIFELKDLPKSALLLVDSIYHQAKEENNRDQIVKSLIYQSKFTLVLEEDAELKIFKRFEEEIDLADGYYRNILQSVFANLLQEYFSRYRWQYLNRMQISGEDKGNDFRIWDAASFMGYITDLYLNSLKNKDLLKEIPQSDLKFFILDSNKELSVSSFFEPSLFDILSQNALDFFKKYEKPGSRSFDSFAINSKNHFLNYKIERNQTEDEQSYKEIALNLYQDLIDFYFNVGQETASAYWLIDRLDYVENSSEGLEVFPNYNRALFLLIDKFEGLEIESFLRYKLAYSYYEYARMNEKLNDLGLENYYVKSIESCDKAIFTFPESIGAKFAVELKEKISAPFSELDFSGVVPSQTPTRVVVNYKNLDSLTFKIFRLTPSNKSALRSAFKREDKDQIINQLNEIHQWTEGFVNPKDHTFKMMETMIPALDFGSYLMLSLHPIDEVIHGYSFFDVSDISFFKQDLEGKSILKILDRTTGKPISNVEVNLSTSNINAKGINFGKKFYSDEKGIVSIDFLENVYGLKIDLINANDSIRFENLSLYKNNNVIDDDEINVKAFIFTDRQIYRPGQKIYFKGILVKNKAGISEIVKRESLVVSLIDPNGITNKEIKISTNNYGSFSGEFEIPTSGLTGEYEIEVEEDYEVESKFFDHEDVYFDYSTKRIDVEEYKRPRFEVIFAEIKERFELNDSVKLQVYVRAYSGNYISSGEVIYRVFRTTKMYPRYDARRGSRYYPIGTRQEIVYGKTNTDLEGNFEIVFHAIPDESFDRKDLPVFEYVVEVEVTDINGETRASQKSVNIGYHSMILEANVSDEITRNSTEEKIVVSAMNLNQQETKAKGTIEVFKKSYSNRVTAIPNQMVVPDFPRWSANEFEELFPIEPYAFDESIANATNAKKVAFMEFNTANSKEVVFKDYRDWEPGAYFVKITSFDSLGTEITIEKDFELIDFNHSKVSDNKLFQIFTDKKSYQVNDKVHLRLGSAAKDLTVYLQVEKRGKIVMDQAFNLSEEIKEIKIPVDQSDEGGFVIHYFYAYGNKSVSDYLRVPVEGQLKPIKIVTESFRNLLSPGAKETWSFKIVGQNKDKFASEVLVGMYDLSLDQLSYFPNRWAFDPNKTLPYYPSCDISNGNSFLGASFHSFLGSTYSYLNENRLPSINQFDQFGFSLVPNSAIGRGYLSSLKAKFLESKVIWTSDSKIPAGFVKGLVTDVFGLPLEFAVVSVIGIDRSVNTNAQGEFYIQVEEKNEILVRFPFYKSEIIRIGKDNKLHVMLVEEINELDQITVTGYGSKEKRSISIRGASSLTGSVSEVSDDAPVLEARAMGVNVDYNVPPPSIIDFDQSVSDKMIINQVKIRSDFKETAFFYPHLETNKKGEFGFSFDAPESLTTWKLMLLSHSKNLRTAYSEAEVVTQKELMITPNFPRFLRQGDKVVLAAKISNLSPKNQKGKAQLSFVNELTGQNEIELEKIPVFEFEVKPFESITVDWEIEVPDDLQLLQYKVLALTEDFSDGEQSILPVLEKKILVTETMPVWANQGDNKRFSFDKLKNPNSETIKNHKLSFELTTNPLWYVLQTIPYIDDLSDENSEQLLSRVFVNALGLQLVSTIPELKSILGNWANGNIPEDQFAKNKDLRSIILEETPWLKEAESDENKMKRLVQLLDSIKLKNSIAEDLQKLKSFQMSDGGFVWYKGSKYSNFQMTNHILQSFGKLKRMNVEFSSVELDQMIEKGLSFLQEDLIKKFDKHQKEQELKSSGNASNYLSGYELGSRELDVMYTLLVNDTSIDSEKLIEVINFYTIQLQSNWVALDMSDRIKAVRILEAFDKNEYKSILESILENSISSEEMGNYWKLENTTMSWANSPTEIHGQMIDLFKEFGEQVHSKEQNGKFIDDLVKWLLKQKQTNHWPTSKSTVSAVSAIYNNYSSWSGKDFEGEVIIGEEIFLESNSNAKYLDAGYLKKTWNQKDITTEMADVSIVNNGETVFWGALYWQYFEDIDQISKSNGVVEISKELFTKINTPTGIQFVRISEENTIKIGDLVKVRIEVKLDRDIDFVHLSDQRASGLEPIQVLSGYKFQNGVGYYESHKDATTHFYFDSLKKGIYVFEYEVRASQAGNFANGITKIESVYAPEFKSHTPGQRLKIK</sequence>
<dbReference type="Pfam" id="PF01835">
    <property type="entry name" value="MG2"/>
    <property type="match status" value="1"/>
</dbReference>
<dbReference type="PANTHER" id="PTHR40094:SF1">
    <property type="entry name" value="UBIQUITIN DOMAIN-CONTAINING PROTEIN"/>
    <property type="match status" value="1"/>
</dbReference>
<evidence type="ECO:0000313" key="4">
    <source>
        <dbReference type="EMBL" id="MCH7412251.1"/>
    </source>
</evidence>
<feature type="domain" description="Alpha-2-macroglobulin bait region" evidence="2">
    <location>
        <begin position="989"/>
        <end position="1129"/>
    </location>
</feature>
<protein>
    <submittedName>
        <fullName evidence="4">MG2 domain-containing protein</fullName>
    </submittedName>
</protein>
<evidence type="ECO:0000259" key="3">
    <source>
        <dbReference type="SMART" id="SM01360"/>
    </source>
</evidence>
<dbReference type="InterPro" id="IPR002890">
    <property type="entry name" value="MG2"/>
</dbReference>
<dbReference type="Gene3D" id="2.60.40.1930">
    <property type="match status" value="1"/>
</dbReference>
<dbReference type="SMART" id="SM01360">
    <property type="entry name" value="A2M"/>
    <property type="match status" value="1"/>
</dbReference>
<accession>A0ABS9V756</accession>
<organism evidence="4 5">
    <name type="scientific">Belliella alkalica</name>
    <dbReference type="NCBI Taxonomy" id="1730871"/>
    <lineage>
        <taxon>Bacteria</taxon>
        <taxon>Pseudomonadati</taxon>
        <taxon>Bacteroidota</taxon>
        <taxon>Cytophagia</taxon>
        <taxon>Cytophagales</taxon>
        <taxon>Cyclobacteriaceae</taxon>
        <taxon>Belliella</taxon>
    </lineage>
</organism>
<dbReference type="Proteomes" id="UP001165430">
    <property type="component" value="Unassembled WGS sequence"/>
</dbReference>
<dbReference type="InterPro" id="IPR041246">
    <property type="entry name" value="Bact_MG10"/>
</dbReference>